<evidence type="ECO:0000256" key="4">
    <source>
        <dbReference type="ARBA" id="ARBA00042988"/>
    </source>
</evidence>
<dbReference type="CDD" id="cd19082">
    <property type="entry name" value="AKR_AKR10A1_2"/>
    <property type="match status" value="1"/>
</dbReference>
<dbReference type="InterPro" id="IPR000683">
    <property type="entry name" value="Gfo/Idh/MocA-like_OxRdtase_N"/>
</dbReference>
<dbReference type="Gene3D" id="3.30.360.10">
    <property type="entry name" value="Dihydrodipicolinate Reductase, domain 2"/>
    <property type="match status" value="1"/>
</dbReference>
<dbReference type="Pfam" id="PF01408">
    <property type="entry name" value="GFO_IDH_MocA"/>
    <property type="match status" value="1"/>
</dbReference>
<dbReference type="InterPro" id="IPR050984">
    <property type="entry name" value="Gfo/Idh/MocA_domain"/>
</dbReference>
<comment type="catalytic activity">
    <reaction evidence="5">
        <text>D-xylose + NADP(+) = D-xylono-1,5-lactone + NADPH + H(+)</text>
        <dbReference type="Rhea" id="RHEA:22000"/>
        <dbReference type="ChEBI" id="CHEBI:15378"/>
        <dbReference type="ChEBI" id="CHEBI:15867"/>
        <dbReference type="ChEBI" id="CHEBI:53455"/>
        <dbReference type="ChEBI" id="CHEBI:57783"/>
        <dbReference type="ChEBI" id="CHEBI:58349"/>
        <dbReference type="EC" id="1.1.1.179"/>
    </reaction>
</comment>
<comment type="similarity">
    <text evidence="1">Belongs to the Gfo/Idh/MocA family.</text>
</comment>
<dbReference type="SUPFAM" id="SSF51430">
    <property type="entry name" value="NAD(P)-linked oxidoreductase"/>
    <property type="match status" value="1"/>
</dbReference>
<evidence type="ECO:0000259" key="8">
    <source>
        <dbReference type="Pfam" id="PF22725"/>
    </source>
</evidence>
<evidence type="ECO:0000259" key="6">
    <source>
        <dbReference type="Pfam" id="PF00248"/>
    </source>
</evidence>
<organism evidence="9 10">
    <name type="scientific">Symbiodinium necroappetens</name>
    <dbReference type="NCBI Taxonomy" id="1628268"/>
    <lineage>
        <taxon>Eukaryota</taxon>
        <taxon>Sar</taxon>
        <taxon>Alveolata</taxon>
        <taxon>Dinophyceae</taxon>
        <taxon>Suessiales</taxon>
        <taxon>Symbiodiniaceae</taxon>
        <taxon>Symbiodinium</taxon>
    </lineage>
</organism>
<evidence type="ECO:0000256" key="1">
    <source>
        <dbReference type="ARBA" id="ARBA00010928"/>
    </source>
</evidence>
<dbReference type="Gene3D" id="3.40.50.720">
    <property type="entry name" value="NAD(P)-binding Rossmann-like Domain"/>
    <property type="match status" value="1"/>
</dbReference>
<dbReference type="EC" id="1.1.1.179" evidence="3"/>
<dbReference type="InterPro" id="IPR036291">
    <property type="entry name" value="NAD(P)-bd_dom_sf"/>
</dbReference>
<evidence type="ECO:0000313" key="10">
    <source>
        <dbReference type="Proteomes" id="UP000601435"/>
    </source>
</evidence>
<evidence type="ECO:0000313" key="9">
    <source>
        <dbReference type="EMBL" id="CAE7148741.1"/>
    </source>
</evidence>
<evidence type="ECO:0000256" key="3">
    <source>
        <dbReference type="ARBA" id="ARBA00038984"/>
    </source>
</evidence>
<evidence type="ECO:0000256" key="2">
    <source>
        <dbReference type="ARBA" id="ARBA00023002"/>
    </source>
</evidence>
<dbReference type="PANTHER" id="PTHR22604">
    <property type="entry name" value="OXIDOREDUCTASES"/>
    <property type="match status" value="1"/>
</dbReference>
<feature type="domain" description="GFO/IDH/MocA-like oxidoreductase" evidence="8">
    <location>
        <begin position="134"/>
        <end position="248"/>
    </location>
</feature>
<dbReference type="Pfam" id="PF22725">
    <property type="entry name" value="GFO_IDH_MocA_C3"/>
    <property type="match status" value="1"/>
</dbReference>
<dbReference type="PANTHER" id="PTHR22604:SF105">
    <property type="entry name" value="TRANS-1,2-DIHYDROBENZENE-1,2-DIOL DEHYDROGENASE"/>
    <property type="match status" value="1"/>
</dbReference>
<feature type="domain" description="NADP-dependent oxidoreductase" evidence="6">
    <location>
        <begin position="372"/>
        <end position="664"/>
    </location>
</feature>
<gene>
    <name evidence="9" type="primary">Dhdh</name>
    <name evidence="9" type="ORF">SNEC2469_LOCUS27</name>
</gene>
<dbReference type="Proteomes" id="UP000601435">
    <property type="component" value="Unassembled WGS sequence"/>
</dbReference>
<dbReference type="SUPFAM" id="SSF55347">
    <property type="entry name" value="Glyceraldehyde-3-phosphate dehydrogenase-like, C-terminal domain"/>
    <property type="match status" value="1"/>
</dbReference>
<sequence>MSLRWGILATGTIGKTYAKALIDSPANTLVAVGSRSAEGAQAFAETFPDLALTCHDSYTGLINDPQVDAIYISTPHTEHAAWAMRAMQAGKHVLCEKPMGLNHAESMAMVTCAARHNVFLMEAFMYRLHPQMTTIVDLIQSGEIGEVRHIEAQFGYHAAFDADSRLFANHLAGGGIMDVGCYPMSFARAIAGSEPLEIAAHGQLGATGIDEWSTALLKFENGLAAQISTAVSLNLTNEATVYGSKGSIHVPNPWLPLDDKQNWSFSIKRGSDTEVISGHSEGLYTIEADHVAQHIAAGNTQSDILSWQESLHNALALDQWRKAIGLSYAIEQPGSHRGPLLGTLSKPDNRISHGSVANLDKSVARLVMGCDNQPSMSHASVMWDDYFEAGGNCFDTAYIYGGGSMEALLGHWHTARGIREDIVIIGKGAHTPDNFPHIISKELDISLQRLQSDYVDIYFLHRDNLDVPVAEFIDALNDEVKAGRIRTFGGSNWSLERVREANNYAASKGLQGFSAISNNFSLAQMNEPIWPGTEDATSEAYRDYLQETQIALMPWSSQARGFFTPWAGQVIADSGKENLVVTSVQPTIEELKRVWFSQDNFTRRDRAGELAEKYGVEMINIALAYVLTQPFPTFPLIGPRQLKETDSCIESLNINLTQADIDYLNLL</sequence>
<reference evidence="9" key="1">
    <citation type="submission" date="2021-02" db="EMBL/GenBank/DDBJ databases">
        <authorList>
            <person name="Dougan E. K."/>
            <person name="Rhodes N."/>
            <person name="Thang M."/>
            <person name="Chan C."/>
        </authorList>
    </citation>
    <scope>NUCLEOTIDE SEQUENCE</scope>
</reference>
<dbReference type="Gene3D" id="3.20.20.100">
    <property type="entry name" value="NADP-dependent oxidoreductase domain"/>
    <property type="match status" value="1"/>
</dbReference>
<dbReference type="OrthoDB" id="2129491at2759"/>
<dbReference type="AlphaFoldDB" id="A0A812IKH2"/>
<keyword evidence="10" id="KW-1185">Reference proteome</keyword>
<comment type="caution">
    <text evidence="9">The sequence shown here is derived from an EMBL/GenBank/DDBJ whole genome shotgun (WGS) entry which is preliminary data.</text>
</comment>
<dbReference type="InterPro" id="IPR023210">
    <property type="entry name" value="NADP_OxRdtase_dom"/>
</dbReference>
<name>A0A812IKH2_9DINO</name>
<dbReference type="EMBL" id="CAJNJA010000001">
    <property type="protein sequence ID" value="CAE7148741.1"/>
    <property type="molecule type" value="Genomic_DNA"/>
</dbReference>
<proteinExistence type="inferred from homology"/>
<accession>A0A812IKH2</accession>
<protein>
    <recommendedName>
        <fullName evidence="3">D-xylose 1-dehydrogenase (NADP(+), D-xylono-1,5-lactone-forming)</fullName>
        <ecNumber evidence="3">1.1.1.179</ecNumber>
    </recommendedName>
    <alternativeName>
        <fullName evidence="4">D-xylose-NADP dehydrogenase</fullName>
    </alternativeName>
</protein>
<dbReference type="SUPFAM" id="SSF51735">
    <property type="entry name" value="NAD(P)-binding Rossmann-fold domains"/>
    <property type="match status" value="1"/>
</dbReference>
<dbReference type="Pfam" id="PF00248">
    <property type="entry name" value="Aldo_ket_red"/>
    <property type="match status" value="1"/>
</dbReference>
<feature type="domain" description="Gfo/Idh/MocA-like oxidoreductase N-terminal" evidence="7">
    <location>
        <begin position="4"/>
        <end position="123"/>
    </location>
</feature>
<dbReference type="GO" id="GO:0047837">
    <property type="term" value="F:D-xylose 1-dehydrogenase (NADP+) activity"/>
    <property type="evidence" value="ECO:0007669"/>
    <property type="project" value="UniProtKB-EC"/>
</dbReference>
<dbReference type="InterPro" id="IPR036812">
    <property type="entry name" value="NAD(P)_OxRdtase_dom_sf"/>
</dbReference>
<keyword evidence="2" id="KW-0560">Oxidoreductase</keyword>
<dbReference type="InterPro" id="IPR055170">
    <property type="entry name" value="GFO_IDH_MocA-like_dom"/>
</dbReference>
<evidence type="ECO:0000256" key="5">
    <source>
        <dbReference type="ARBA" id="ARBA00049233"/>
    </source>
</evidence>
<dbReference type="GO" id="GO:0000166">
    <property type="term" value="F:nucleotide binding"/>
    <property type="evidence" value="ECO:0007669"/>
    <property type="project" value="InterPro"/>
</dbReference>
<evidence type="ECO:0000259" key="7">
    <source>
        <dbReference type="Pfam" id="PF01408"/>
    </source>
</evidence>